<feature type="compositionally biased region" description="Low complexity" evidence="1">
    <location>
        <begin position="57"/>
        <end position="67"/>
    </location>
</feature>
<reference evidence="2" key="1">
    <citation type="journal article" date="2022" name="bioRxiv">
        <title>Sequencing and chromosome-scale assembly of the giantPleurodeles waltlgenome.</title>
        <authorList>
            <person name="Brown T."/>
            <person name="Elewa A."/>
            <person name="Iarovenko S."/>
            <person name="Subramanian E."/>
            <person name="Araus A.J."/>
            <person name="Petzold A."/>
            <person name="Susuki M."/>
            <person name="Suzuki K.-i.T."/>
            <person name="Hayashi T."/>
            <person name="Toyoda A."/>
            <person name="Oliveira C."/>
            <person name="Osipova E."/>
            <person name="Leigh N.D."/>
            <person name="Simon A."/>
            <person name="Yun M.H."/>
        </authorList>
    </citation>
    <scope>NUCLEOTIDE SEQUENCE</scope>
    <source>
        <strain evidence="2">20211129_DDA</strain>
        <tissue evidence="2">Liver</tissue>
    </source>
</reference>
<sequence>MPGAWLDIPIRELSTLAGPAGLAAPWLEWRLTKEVSGGLSLLRPDRRSGQTAALRSAGPALGPCAGAPGFGSQEEASVAGRL</sequence>
<feature type="region of interest" description="Disordered" evidence="1">
    <location>
        <begin position="48"/>
        <end position="82"/>
    </location>
</feature>
<dbReference type="AlphaFoldDB" id="A0AAV7W9F0"/>
<dbReference type="Proteomes" id="UP001066276">
    <property type="component" value="Chromosome 1_2"/>
</dbReference>
<name>A0AAV7W9F0_PLEWA</name>
<gene>
    <name evidence="2" type="ORF">NDU88_004745</name>
</gene>
<protein>
    <submittedName>
        <fullName evidence="2">Uncharacterized protein</fullName>
    </submittedName>
</protein>
<dbReference type="EMBL" id="JANPWB010000002">
    <property type="protein sequence ID" value="KAJ1209367.1"/>
    <property type="molecule type" value="Genomic_DNA"/>
</dbReference>
<evidence type="ECO:0000256" key="1">
    <source>
        <dbReference type="SAM" id="MobiDB-lite"/>
    </source>
</evidence>
<proteinExistence type="predicted"/>
<evidence type="ECO:0000313" key="3">
    <source>
        <dbReference type="Proteomes" id="UP001066276"/>
    </source>
</evidence>
<comment type="caution">
    <text evidence="2">The sequence shown here is derived from an EMBL/GenBank/DDBJ whole genome shotgun (WGS) entry which is preliminary data.</text>
</comment>
<evidence type="ECO:0000313" key="2">
    <source>
        <dbReference type="EMBL" id="KAJ1209367.1"/>
    </source>
</evidence>
<organism evidence="2 3">
    <name type="scientific">Pleurodeles waltl</name>
    <name type="common">Iberian ribbed newt</name>
    <dbReference type="NCBI Taxonomy" id="8319"/>
    <lineage>
        <taxon>Eukaryota</taxon>
        <taxon>Metazoa</taxon>
        <taxon>Chordata</taxon>
        <taxon>Craniata</taxon>
        <taxon>Vertebrata</taxon>
        <taxon>Euteleostomi</taxon>
        <taxon>Amphibia</taxon>
        <taxon>Batrachia</taxon>
        <taxon>Caudata</taxon>
        <taxon>Salamandroidea</taxon>
        <taxon>Salamandridae</taxon>
        <taxon>Pleurodelinae</taxon>
        <taxon>Pleurodeles</taxon>
    </lineage>
</organism>
<keyword evidence="3" id="KW-1185">Reference proteome</keyword>
<accession>A0AAV7W9F0</accession>